<dbReference type="EMBL" id="AP027059">
    <property type="protein sequence ID" value="BDU50059.1"/>
    <property type="molecule type" value="Genomic_DNA"/>
</dbReference>
<evidence type="ECO:0000313" key="3">
    <source>
        <dbReference type="Proteomes" id="UP001321582"/>
    </source>
</evidence>
<keyword evidence="1" id="KW-0472">Membrane</keyword>
<dbReference type="KEGG" id="haby:HLVA_06280"/>
<evidence type="ECO:0000256" key="1">
    <source>
        <dbReference type="SAM" id="Phobius"/>
    </source>
</evidence>
<keyword evidence="1" id="KW-1133">Transmembrane helix</keyword>
<evidence type="ECO:0008006" key="4">
    <source>
        <dbReference type="Google" id="ProtNLM"/>
    </source>
</evidence>
<feature type="transmembrane region" description="Helical" evidence="1">
    <location>
        <begin position="12"/>
        <end position="29"/>
    </location>
</feature>
<protein>
    <recommendedName>
        <fullName evidence="4">DUF2273 domain-containing protein</fullName>
    </recommendedName>
</protein>
<dbReference type="Pfam" id="PF10031">
    <property type="entry name" value="DUF2273"/>
    <property type="match status" value="1"/>
</dbReference>
<reference evidence="2 3" key="1">
    <citation type="submission" date="2022-11" db="EMBL/GenBank/DDBJ databases">
        <title>Haliovirga abyssi gen. nov., sp. nov., a mesophilic fermentative bacterium isolated from the Iheya North hydrothermal field and the proposal of Haliovirgaceae fam. nov.</title>
        <authorList>
            <person name="Miyazaki U."/>
            <person name="Tame A."/>
            <person name="Miyazaki J."/>
            <person name="Takai K."/>
            <person name="Sawayama S."/>
            <person name="Kitajima M."/>
            <person name="Okamoto A."/>
            <person name="Nakagawa S."/>
        </authorList>
    </citation>
    <scope>NUCLEOTIDE SEQUENCE [LARGE SCALE GENOMIC DNA]</scope>
    <source>
        <strain evidence="2 3">IC12</strain>
    </source>
</reference>
<sequence>MEEILNWILNNFKKILGALIGFILGYFYIKYGFLKTLILVIFVVIGYTLGAGKDFNLKSWIIEKLTKGEDYK</sequence>
<organism evidence="2 3">
    <name type="scientific">Haliovirga abyssi</name>
    <dbReference type="NCBI Taxonomy" id="2996794"/>
    <lineage>
        <taxon>Bacteria</taxon>
        <taxon>Fusobacteriati</taxon>
        <taxon>Fusobacteriota</taxon>
        <taxon>Fusobacteriia</taxon>
        <taxon>Fusobacteriales</taxon>
        <taxon>Haliovirgaceae</taxon>
        <taxon>Haliovirga</taxon>
    </lineage>
</organism>
<accession>A0AAU9D245</accession>
<gene>
    <name evidence="2" type="ORF">HLVA_06280</name>
</gene>
<dbReference type="RefSeq" id="WP_307904995.1">
    <property type="nucleotide sequence ID" value="NZ_AP027059.1"/>
</dbReference>
<proteinExistence type="predicted"/>
<dbReference type="InterPro" id="IPR018730">
    <property type="entry name" value="DUF2273"/>
</dbReference>
<feature type="transmembrane region" description="Helical" evidence="1">
    <location>
        <begin position="35"/>
        <end position="52"/>
    </location>
</feature>
<dbReference type="AlphaFoldDB" id="A0AAU9D245"/>
<dbReference type="Proteomes" id="UP001321582">
    <property type="component" value="Chromosome"/>
</dbReference>
<keyword evidence="3" id="KW-1185">Reference proteome</keyword>
<evidence type="ECO:0000313" key="2">
    <source>
        <dbReference type="EMBL" id="BDU50059.1"/>
    </source>
</evidence>
<name>A0AAU9D245_9FUSO</name>
<keyword evidence="1" id="KW-0812">Transmembrane</keyword>